<dbReference type="OrthoDB" id="5906958at2759"/>
<proteinExistence type="predicted"/>
<dbReference type="PROSITE" id="PS50181">
    <property type="entry name" value="FBOX"/>
    <property type="match status" value="1"/>
</dbReference>
<dbReference type="AlphaFoldDB" id="E3NGF2"/>
<dbReference type="Pfam" id="PF00646">
    <property type="entry name" value="F-box"/>
    <property type="match status" value="1"/>
</dbReference>
<dbReference type="PANTHER" id="PTHR21503">
    <property type="entry name" value="F-BOX-CONTAINING HYPOTHETICAL PROTEIN C.ELEGANS"/>
    <property type="match status" value="1"/>
</dbReference>
<accession>E3NGF2</accession>
<feature type="domain" description="F-box" evidence="1">
    <location>
        <begin position="3"/>
        <end position="50"/>
    </location>
</feature>
<evidence type="ECO:0000259" key="1">
    <source>
        <dbReference type="PROSITE" id="PS50181"/>
    </source>
</evidence>
<keyword evidence="3" id="KW-1185">Reference proteome</keyword>
<dbReference type="eggNOG" id="ENOG502TJSM">
    <property type="taxonomic scope" value="Eukaryota"/>
</dbReference>
<sequence>MTGIPLFKLPVLCINEILTNMDTISLVSLSLISRRSKRLVRTTKTSLAGFNIEIKNDVTQVQFVTSEKEEVGNWFFKIEEKESSGGQVMEMRYALPVCSFRCPFFSFKDDVIHSYHSANDIQQSVKLGVEYLRDLFKKPVIKVYLFPNVFKASKRPFHVGFNECNNLFIEGEKEIKNEDLKSILETLQVKTRLILNIPVNSSFECNTNLLEFKRLTCSYKVISSRWITREVLMSLKCTHMQFHHTLLEADDVMSFFERWYHSDDTEFTILLVKTDESFAGMNFDRFHPTQWNPEQRGPKFLYSPDFAFECTRGMDIMRRDGLLCTVDIRIKAFIFAVWHNRFPDVSGVS</sequence>
<organism evidence="3">
    <name type="scientific">Caenorhabditis remanei</name>
    <name type="common">Caenorhabditis vulgaris</name>
    <dbReference type="NCBI Taxonomy" id="31234"/>
    <lineage>
        <taxon>Eukaryota</taxon>
        <taxon>Metazoa</taxon>
        <taxon>Ecdysozoa</taxon>
        <taxon>Nematoda</taxon>
        <taxon>Chromadorea</taxon>
        <taxon>Rhabditida</taxon>
        <taxon>Rhabditina</taxon>
        <taxon>Rhabditomorpha</taxon>
        <taxon>Rhabditoidea</taxon>
        <taxon>Rhabditidae</taxon>
        <taxon>Peloderinae</taxon>
        <taxon>Caenorhabditis</taxon>
    </lineage>
</organism>
<dbReference type="Proteomes" id="UP000008281">
    <property type="component" value="Unassembled WGS sequence"/>
</dbReference>
<dbReference type="HOGENOM" id="CLU_052088_1_0_1"/>
<dbReference type="InParanoid" id="E3NGF2"/>
<dbReference type="EMBL" id="DS268653">
    <property type="protein sequence ID" value="EFO97068.1"/>
    <property type="molecule type" value="Genomic_DNA"/>
</dbReference>
<dbReference type="OMA" id="CYSERVN"/>
<gene>
    <name evidence="2" type="ORF">CRE_25907</name>
</gene>
<dbReference type="PANTHER" id="PTHR21503:SF8">
    <property type="entry name" value="F-BOX ASSOCIATED DOMAIN-CONTAINING PROTEIN-RELATED"/>
    <property type="match status" value="1"/>
</dbReference>
<dbReference type="InterPro" id="IPR001810">
    <property type="entry name" value="F-box_dom"/>
</dbReference>
<reference evidence="2" key="1">
    <citation type="submission" date="2007-07" db="EMBL/GenBank/DDBJ databases">
        <title>PCAP assembly of the Caenorhabditis remanei genome.</title>
        <authorList>
            <consortium name="The Caenorhabditis remanei Sequencing Consortium"/>
            <person name="Wilson R.K."/>
        </authorList>
    </citation>
    <scope>NUCLEOTIDE SEQUENCE [LARGE SCALE GENOMIC DNA]</scope>
    <source>
        <strain evidence="2">PB4641</strain>
    </source>
</reference>
<name>E3NGF2_CAERE</name>
<protein>
    <recommendedName>
        <fullName evidence="1">F-box domain-containing protein</fullName>
    </recommendedName>
</protein>
<evidence type="ECO:0000313" key="3">
    <source>
        <dbReference type="Proteomes" id="UP000008281"/>
    </source>
</evidence>
<evidence type="ECO:0000313" key="2">
    <source>
        <dbReference type="EMBL" id="EFO97068.1"/>
    </source>
</evidence>